<feature type="binding site" evidence="8">
    <location>
        <position position="116"/>
    </location>
    <ligand>
        <name>[4Fe-4S] cluster</name>
        <dbReference type="ChEBI" id="CHEBI:49883"/>
        <label>2</label>
    </ligand>
</feature>
<evidence type="ECO:0000256" key="7">
    <source>
        <dbReference type="ARBA" id="ARBA00023014"/>
    </source>
</evidence>
<comment type="subunit">
    <text evidence="8">NDH-1 is composed of 14 different subunits. Subunits NuoA, H, J, K, L, M, N constitute the membrane sector of the complex.</text>
</comment>
<keyword evidence="6 8" id="KW-0408">Iron</keyword>
<gene>
    <name evidence="8 10" type="primary">nuoI</name>
    <name evidence="10" type="ordered locus">ZICARI_101</name>
</gene>
<dbReference type="AlphaFoldDB" id="E0TIU1"/>
<evidence type="ECO:0000313" key="11">
    <source>
        <dbReference type="Proteomes" id="UP000001303"/>
    </source>
</evidence>
<keyword evidence="7 8" id="KW-0411">Iron-sulfur</keyword>
<dbReference type="Pfam" id="PF12838">
    <property type="entry name" value="Fer4_7"/>
    <property type="match status" value="1"/>
</dbReference>
<dbReference type="EMBL" id="CP002161">
    <property type="protein sequence ID" value="ADM89718.1"/>
    <property type="molecule type" value="Genomic_DNA"/>
</dbReference>
<proteinExistence type="inferred from homology"/>
<comment type="catalytic activity">
    <reaction evidence="8">
        <text>a quinone + NADH + 5 H(+)(in) = a quinol + NAD(+) + 4 H(+)(out)</text>
        <dbReference type="Rhea" id="RHEA:57888"/>
        <dbReference type="ChEBI" id="CHEBI:15378"/>
        <dbReference type="ChEBI" id="CHEBI:24646"/>
        <dbReference type="ChEBI" id="CHEBI:57540"/>
        <dbReference type="ChEBI" id="CHEBI:57945"/>
        <dbReference type="ChEBI" id="CHEBI:132124"/>
    </reaction>
</comment>
<name>E0TIU1_ZINIC</name>
<dbReference type="PROSITE" id="PS51379">
    <property type="entry name" value="4FE4S_FER_2"/>
    <property type="match status" value="2"/>
</dbReference>
<feature type="domain" description="4Fe-4S ferredoxin-type" evidence="9">
    <location>
        <begin position="101"/>
        <end position="131"/>
    </location>
</feature>
<feature type="binding site" evidence="8">
    <location>
        <position position="73"/>
    </location>
    <ligand>
        <name>[4Fe-4S] cluster</name>
        <dbReference type="ChEBI" id="CHEBI:49883"/>
        <label>1</label>
    </ligand>
</feature>
<dbReference type="SUPFAM" id="SSF54862">
    <property type="entry name" value="4Fe-4S ferredoxins"/>
    <property type="match status" value="1"/>
</dbReference>
<dbReference type="EC" id="7.1.1.-" evidence="8"/>
<feature type="binding site" evidence="8">
    <location>
        <position position="113"/>
    </location>
    <ligand>
        <name>[4Fe-4S] cluster</name>
        <dbReference type="ChEBI" id="CHEBI:49883"/>
        <label>2</label>
    </ligand>
</feature>
<evidence type="ECO:0000256" key="6">
    <source>
        <dbReference type="ARBA" id="ARBA00023004"/>
    </source>
</evidence>
<comment type="function">
    <text evidence="8">NDH-1 shuttles electrons from NADH, via FMN and iron-sulfur (Fe-S) centers, to quinones in the respiratory chain. The immediate electron acceptor for the enzyme in this species is believed to be ubiquinone. Couples the redox reaction to proton translocation (for every two electrons transferred, four hydrogen ions are translocated across the cytoplasmic membrane), and thus conserves the redox energy in a proton gradient.</text>
</comment>
<feature type="binding site" evidence="8">
    <location>
        <position position="120"/>
    </location>
    <ligand>
        <name>[4Fe-4S] cluster</name>
        <dbReference type="ChEBI" id="CHEBI:49883"/>
        <label>1</label>
    </ligand>
</feature>
<dbReference type="GO" id="GO:0005506">
    <property type="term" value="F:iron ion binding"/>
    <property type="evidence" value="ECO:0007669"/>
    <property type="project" value="UniProtKB-UniRule"/>
</dbReference>
<feature type="domain" description="4Fe-4S ferredoxin-type" evidence="9">
    <location>
        <begin position="60"/>
        <end position="90"/>
    </location>
</feature>
<sequence length="164" mass="19654">MNNIIKFYIFLKKKILNLFLIDILKALNITKYFLFSKKITNKYPIEKIPISKKFRGLHALRIYNNKKSRCISCKLCESVCPANAINIKTGYNKKNNIRETIEYKINLKKCIFCGLCESSCPVNSIVEFNFFEYCFFNKNKMILNKKKLYYIEKKYKKKIFNKYK</sequence>
<dbReference type="PANTHER" id="PTHR10849">
    <property type="entry name" value="NADH DEHYDROGENASE UBIQUINONE IRON-SULFUR PROTEIN 8, MITOCHONDRIAL"/>
    <property type="match status" value="1"/>
</dbReference>
<dbReference type="NCBIfam" id="NF004538">
    <property type="entry name" value="PRK05888.1-4"/>
    <property type="match status" value="1"/>
</dbReference>
<keyword evidence="8" id="KW-0874">Quinone</keyword>
<dbReference type="KEGG" id="zin:ZICARI_101"/>
<dbReference type="GO" id="GO:0009060">
    <property type="term" value="P:aerobic respiration"/>
    <property type="evidence" value="ECO:0007669"/>
    <property type="project" value="TreeGrafter"/>
</dbReference>
<accession>E0TIU1</accession>
<feature type="binding site" evidence="8">
    <location>
        <position position="110"/>
    </location>
    <ligand>
        <name>[4Fe-4S] cluster</name>
        <dbReference type="ChEBI" id="CHEBI:49883"/>
        <label>2</label>
    </ligand>
</feature>
<feature type="binding site" evidence="8">
    <location>
        <position position="76"/>
    </location>
    <ligand>
        <name>[4Fe-4S] cluster</name>
        <dbReference type="ChEBI" id="CHEBI:49883"/>
        <label>1</label>
    </ligand>
</feature>
<dbReference type="Gene3D" id="3.30.70.3270">
    <property type="match status" value="1"/>
</dbReference>
<comment type="similarity">
    <text evidence="1 8">Belongs to the complex I 23 kDa subunit family.</text>
</comment>
<organism evidence="10 11">
    <name type="scientific">Zinderia insecticola (strain CARI)</name>
    <dbReference type="NCBI Taxonomy" id="871271"/>
    <lineage>
        <taxon>Bacteria</taxon>
        <taxon>Pseudomonadati</taxon>
        <taxon>Pseudomonadota</taxon>
        <taxon>Betaproteobacteria</taxon>
        <taxon>Burkholderiales</taxon>
        <taxon>Oxalobacteraceae</taxon>
        <taxon>Candidatus Zinderia</taxon>
    </lineage>
</organism>
<dbReference type="PANTHER" id="PTHR10849:SF20">
    <property type="entry name" value="NADH DEHYDROGENASE [UBIQUINONE] IRON-SULFUR PROTEIN 8, MITOCHONDRIAL"/>
    <property type="match status" value="1"/>
</dbReference>
<dbReference type="InterPro" id="IPR017896">
    <property type="entry name" value="4Fe4S_Fe-S-bd"/>
</dbReference>
<protein>
    <recommendedName>
        <fullName evidence="8">NADH-quinone oxidoreductase subunit I</fullName>
        <ecNumber evidence="8">7.1.1.-</ecNumber>
    </recommendedName>
    <alternativeName>
        <fullName evidence="8">NADH dehydrogenase I subunit I</fullName>
    </alternativeName>
    <alternativeName>
        <fullName evidence="8">NDH-1 subunit I</fullName>
    </alternativeName>
</protein>
<dbReference type="HOGENOM" id="CLU_067218_5_1_4"/>
<keyword evidence="3 8" id="KW-0479">Metal-binding</keyword>
<comment type="cofactor">
    <cofactor evidence="8">
        <name>[4Fe-4S] cluster</name>
        <dbReference type="ChEBI" id="CHEBI:49883"/>
    </cofactor>
    <text evidence="8">Binds 2 [4Fe-4S] clusters per subunit.</text>
</comment>
<keyword evidence="8" id="KW-0472">Membrane</keyword>
<keyword evidence="8 10" id="KW-0830">Ubiquinone</keyword>
<dbReference type="GO" id="GO:0050136">
    <property type="term" value="F:NADH dehydrogenase (quinone) (non-electrogenic) activity"/>
    <property type="evidence" value="ECO:0007669"/>
    <property type="project" value="UniProtKB-UniRule"/>
</dbReference>
<evidence type="ECO:0000256" key="4">
    <source>
        <dbReference type="ARBA" id="ARBA00022737"/>
    </source>
</evidence>
<keyword evidence="2 8" id="KW-0004">4Fe-4S</keyword>
<evidence type="ECO:0000256" key="8">
    <source>
        <dbReference type="HAMAP-Rule" id="MF_01351"/>
    </source>
</evidence>
<evidence type="ECO:0000256" key="3">
    <source>
        <dbReference type="ARBA" id="ARBA00022723"/>
    </source>
</evidence>
<dbReference type="GO" id="GO:0005886">
    <property type="term" value="C:plasma membrane"/>
    <property type="evidence" value="ECO:0007669"/>
    <property type="project" value="UniProtKB-UniRule"/>
</dbReference>
<dbReference type="PROSITE" id="PS00198">
    <property type="entry name" value="4FE4S_FER_1"/>
    <property type="match status" value="1"/>
</dbReference>
<feature type="binding site" evidence="8">
    <location>
        <position position="70"/>
    </location>
    <ligand>
        <name>[4Fe-4S] cluster</name>
        <dbReference type="ChEBI" id="CHEBI:49883"/>
        <label>1</label>
    </ligand>
</feature>
<dbReference type="GO" id="GO:0048038">
    <property type="term" value="F:quinone binding"/>
    <property type="evidence" value="ECO:0007669"/>
    <property type="project" value="UniProtKB-KW"/>
</dbReference>
<dbReference type="HAMAP" id="MF_01351">
    <property type="entry name" value="NDH1_NuoI"/>
    <property type="match status" value="1"/>
</dbReference>
<dbReference type="STRING" id="871271.ZICARI_101"/>
<evidence type="ECO:0000259" key="9">
    <source>
        <dbReference type="PROSITE" id="PS51379"/>
    </source>
</evidence>
<keyword evidence="8" id="KW-0520">NAD</keyword>
<dbReference type="InterPro" id="IPR010226">
    <property type="entry name" value="NADH_quinone_OxRdtase_chainI"/>
</dbReference>
<keyword evidence="5 8" id="KW-1278">Translocase</keyword>
<keyword evidence="11" id="KW-1185">Reference proteome</keyword>
<evidence type="ECO:0000313" key="10">
    <source>
        <dbReference type="EMBL" id="ADM89718.1"/>
    </source>
</evidence>
<dbReference type="InterPro" id="IPR017900">
    <property type="entry name" value="4Fe4S_Fe_S_CS"/>
</dbReference>
<dbReference type="Proteomes" id="UP000001303">
    <property type="component" value="Chromosome"/>
</dbReference>
<feature type="binding site" evidence="8">
    <location>
        <position position="80"/>
    </location>
    <ligand>
        <name>[4Fe-4S] cluster</name>
        <dbReference type="ChEBI" id="CHEBI:49883"/>
        <label>2</label>
    </ligand>
</feature>
<evidence type="ECO:0000256" key="2">
    <source>
        <dbReference type="ARBA" id="ARBA00022485"/>
    </source>
</evidence>
<dbReference type="GO" id="GO:0051539">
    <property type="term" value="F:4 iron, 4 sulfur cluster binding"/>
    <property type="evidence" value="ECO:0007669"/>
    <property type="project" value="UniProtKB-KW"/>
</dbReference>
<evidence type="ECO:0000256" key="5">
    <source>
        <dbReference type="ARBA" id="ARBA00022967"/>
    </source>
</evidence>
<keyword evidence="4" id="KW-0677">Repeat</keyword>
<evidence type="ECO:0000256" key="1">
    <source>
        <dbReference type="ARBA" id="ARBA00010277"/>
    </source>
</evidence>
<dbReference type="NCBIfam" id="TIGR01971">
    <property type="entry name" value="NuoI"/>
    <property type="match status" value="1"/>
</dbReference>
<reference evidence="10 11" key="1">
    <citation type="journal article" date="2010" name="Genome Biol. Evol.">
        <title>Functional convergence in reduced genomes of bacterial symbionts spanning 200 My of evolution.</title>
        <authorList>
            <person name="McCutcheon J.P."/>
            <person name="Moran N.A."/>
        </authorList>
    </citation>
    <scope>NUCLEOTIDE SEQUENCE [LARGE SCALE GENOMIC DNA]</scope>
    <source>
        <strain evidence="10 11">CARI</strain>
    </source>
</reference>